<evidence type="ECO:0000313" key="2">
    <source>
        <dbReference type="Proteomes" id="UP001161580"/>
    </source>
</evidence>
<dbReference type="SUPFAM" id="SSF46955">
    <property type="entry name" value="Putative DNA-binding domain"/>
    <property type="match status" value="1"/>
</dbReference>
<protein>
    <submittedName>
        <fullName evidence="1">Chaperone modulator CbpM</fullName>
    </submittedName>
</protein>
<sequence length="104" mass="11981">MKDTELCAYLQIEVRVLDLWVQQRWLVPEERGGMREFHNADLARGRLILDLIGPMGVNEDGVDVAMNLLDQVHALRGKLAELVAALREEELEVQKRILSRIDFE</sequence>
<accession>A0AAE3U186</accession>
<dbReference type="RefSeq" id="WP_311789475.1">
    <property type="nucleotide sequence ID" value="NZ_JALDYY010000031.1"/>
</dbReference>
<dbReference type="InterPro" id="IPR009061">
    <property type="entry name" value="DNA-bd_dom_put_sf"/>
</dbReference>
<dbReference type="Gene3D" id="1.10.1660.10">
    <property type="match status" value="1"/>
</dbReference>
<name>A0AAE3U186_9HYPH</name>
<comment type="caution">
    <text evidence="1">The sequence shown here is derived from an EMBL/GenBank/DDBJ whole genome shotgun (WGS) entry which is preliminary data.</text>
</comment>
<reference evidence="1" key="1">
    <citation type="submission" date="2022-03" db="EMBL/GenBank/DDBJ databases">
        <title>Fererhizobium litorale gen. nov., sp. nov., isolated from sandy sediments of the Sea of Japan seashore.</title>
        <authorList>
            <person name="Romanenko L."/>
            <person name="Kurilenko V."/>
            <person name="Otstavnykh N."/>
            <person name="Svetashev V."/>
            <person name="Tekutyeva L."/>
            <person name="Isaeva M."/>
            <person name="Mikhailov V."/>
        </authorList>
    </citation>
    <scope>NUCLEOTIDE SEQUENCE</scope>
    <source>
        <strain evidence="1">KMM 9576</strain>
    </source>
</reference>
<proteinExistence type="predicted"/>
<organism evidence="1 2">
    <name type="scientific">Ferirhizobium litorale</name>
    <dbReference type="NCBI Taxonomy" id="2927786"/>
    <lineage>
        <taxon>Bacteria</taxon>
        <taxon>Pseudomonadati</taxon>
        <taxon>Pseudomonadota</taxon>
        <taxon>Alphaproteobacteria</taxon>
        <taxon>Hyphomicrobiales</taxon>
        <taxon>Rhizobiaceae</taxon>
        <taxon>Ferirhizobium</taxon>
    </lineage>
</organism>
<dbReference type="Proteomes" id="UP001161580">
    <property type="component" value="Unassembled WGS sequence"/>
</dbReference>
<dbReference type="EMBL" id="JALDYZ010000006">
    <property type="protein sequence ID" value="MDI7922884.1"/>
    <property type="molecule type" value="Genomic_DNA"/>
</dbReference>
<keyword evidence="2" id="KW-1185">Reference proteome</keyword>
<evidence type="ECO:0000313" key="1">
    <source>
        <dbReference type="EMBL" id="MDI7922884.1"/>
    </source>
</evidence>
<dbReference type="Pfam" id="PF13591">
    <property type="entry name" value="MerR_2"/>
    <property type="match status" value="1"/>
</dbReference>
<dbReference type="AlphaFoldDB" id="A0AAE3U186"/>
<gene>
    <name evidence="1" type="ORF">MRS75_12405</name>
</gene>